<protein>
    <submittedName>
        <fullName evidence="2">Head-tail adaptor protein</fullName>
    </submittedName>
</protein>
<organism evidence="2 3">
    <name type="scientific">Sphingomonas immobilis</name>
    <dbReference type="NCBI Taxonomy" id="3063997"/>
    <lineage>
        <taxon>Bacteria</taxon>
        <taxon>Pseudomonadati</taxon>
        <taxon>Pseudomonadota</taxon>
        <taxon>Alphaproteobacteria</taxon>
        <taxon>Sphingomonadales</taxon>
        <taxon>Sphingomonadaceae</taxon>
        <taxon>Sphingomonas</taxon>
    </lineage>
</organism>
<dbReference type="EMBL" id="JAUQSZ010000009">
    <property type="protein sequence ID" value="MDO7843450.1"/>
    <property type="molecule type" value="Genomic_DNA"/>
</dbReference>
<reference evidence="2" key="1">
    <citation type="submission" date="2023-07" db="EMBL/GenBank/DDBJ databases">
        <authorList>
            <person name="Kim M.K."/>
        </authorList>
    </citation>
    <scope>NUCLEOTIDE SEQUENCE</scope>
    <source>
        <strain evidence="2">CA1-15</strain>
    </source>
</reference>
<comment type="caution">
    <text evidence="2">The sequence shown here is derived from an EMBL/GenBank/DDBJ whole genome shotgun (WGS) entry which is preliminary data.</text>
</comment>
<dbReference type="RefSeq" id="WP_304561901.1">
    <property type="nucleotide sequence ID" value="NZ_JAUQSZ010000009.1"/>
</dbReference>
<dbReference type="Proteomes" id="UP001176468">
    <property type="component" value="Unassembled WGS sequence"/>
</dbReference>
<dbReference type="Pfam" id="PF05521">
    <property type="entry name" value="Phage_HCP"/>
    <property type="match status" value="1"/>
</dbReference>
<sequence>MSIGEGRSSRFRDRVTIQEANTIDNGRGGRKVPPGEDPWRDLATDVACEVLPLRGGEALSLGVQRATQLYRVTMRPRSLTPAHRLLWNGVPLNIRTAPPPQRGADLVMTCESGATG</sequence>
<evidence type="ECO:0000313" key="3">
    <source>
        <dbReference type="Proteomes" id="UP001176468"/>
    </source>
</evidence>
<proteinExistence type="predicted"/>
<dbReference type="InterPro" id="IPR038666">
    <property type="entry name" value="SSP1_head-tail_sf"/>
</dbReference>
<dbReference type="InterPro" id="IPR008767">
    <property type="entry name" value="Phage_SPP1_head-tail_adaptor"/>
</dbReference>
<name>A0ABT9A0U4_9SPHN</name>
<dbReference type="Gene3D" id="2.40.10.270">
    <property type="entry name" value="Bacteriophage SPP1 head-tail adaptor protein"/>
    <property type="match status" value="1"/>
</dbReference>
<feature type="region of interest" description="Disordered" evidence="1">
    <location>
        <begin position="19"/>
        <end position="39"/>
    </location>
</feature>
<accession>A0ABT9A0U4</accession>
<evidence type="ECO:0000256" key="1">
    <source>
        <dbReference type="SAM" id="MobiDB-lite"/>
    </source>
</evidence>
<evidence type="ECO:0000313" key="2">
    <source>
        <dbReference type="EMBL" id="MDO7843450.1"/>
    </source>
</evidence>
<keyword evidence="3" id="KW-1185">Reference proteome</keyword>
<gene>
    <name evidence="2" type="ORF">Q5H94_14030</name>
</gene>